<dbReference type="InterPro" id="IPR050282">
    <property type="entry name" value="Cycloisomerase_2"/>
</dbReference>
<dbReference type="Proteomes" id="UP000282837">
    <property type="component" value="Unassembled WGS sequence"/>
</dbReference>
<keyword evidence="2" id="KW-0313">Glucose metabolism</keyword>
<dbReference type="InterPro" id="IPR015943">
    <property type="entry name" value="WD40/YVTN_repeat-like_dom_sf"/>
</dbReference>
<evidence type="ECO:0000256" key="2">
    <source>
        <dbReference type="ARBA" id="ARBA00022526"/>
    </source>
</evidence>
<evidence type="ECO:0000313" key="4">
    <source>
        <dbReference type="Proteomes" id="UP000282837"/>
    </source>
</evidence>
<comment type="caution">
    <text evidence="3">The sequence shown here is derived from an EMBL/GenBank/DDBJ whole genome shotgun (WGS) entry which is preliminary data.</text>
</comment>
<evidence type="ECO:0000313" key="3">
    <source>
        <dbReference type="EMBL" id="RVU03226.1"/>
    </source>
</evidence>
<reference evidence="3 4" key="1">
    <citation type="submission" date="2019-01" db="EMBL/GenBank/DDBJ databases">
        <authorList>
            <person name="Chen W.-M."/>
        </authorList>
    </citation>
    <scope>NUCLEOTIDE SEQUENCE [LARGE SCALE GENOMIC DNA]</scope>
    <source>
        <strain evidence="3 4">FSY-9</strain>
    </source>
</reference>
<dbReference type="AlphaFoldDB" id="A0A3S2URZ4"/>
<dbReference type="InterPro" id="IPR019405">
    <property type="entry name" value="Lactonase_7-beta_prop"/>
</dbReference>
<proteinExistence type="inferred from homology"/>
<sequence>MMLPLSPPTSHREKTMPPRLYVGTLQKAYHAQENPSAFGIYRWDHDGEGWRGPALTPTPQPGWLVISPCGGFLYAMNELREVDGVAGGAITAFAIHPRSGDLIELNRRKTGGNPCHGAIDATGRYLLVSTFHGGMVEMFPLAPDGLLGEAVVVNRHQGSSLHPKRQTAPHPHGIAITPDNRLVLVPDLGTDRIEVYELDAVQGTLRHLPEAALVLPPLSGPRHALISPSGQWAYIIAEMSAQIMVVAIETPHRLRLVQCIDLLPAQFSGLRSGGELVWGDDGRFLYATTRSHGSSGMPDKPGVDGLYWLAIDQDSGLLTLAGSRPAHGLIPRDCAVADGGLWVAHQASSLLSWHPIDRATGALGAAEHVLETPVPACIIPCPAAKTPYQP</sequence>
<name>A0A3S2URZ4_9SPHN</name>
<dbReference type="SUPFAM" id="SSF51004">
    <property type="entry name" value="C-terminal (heme d1) domain of cytochrome cd1-nitrite reductase"/>
    <property type="match status" value="1"/>
</dbReference>
<dbReference type="EMBL" id="SACO01000019">
    <property type="protein sequence ID" value="RVU03226.1"/>
    <property type="molecule type" value="Genomic_DNA"/>
</dbReference>
<protein>
    <submittedName>
        <fullName evidence="3">Lactonase family protein</fullName>
    </submittedName>
</protein>
<dbReference type="PANTHER" id="PTHR30344:SF1">
    <property type="entry name" value="6-PHOSPHOGLUCONOLACTONASE"/>
    <property type="match status" value="1"/>
</dbReference>
<dbReference type="GO" id="GO:0017057">
    <property type="term" value="F:6-phosphogluconolactonase activity"/>
    <property type="evidence" value="ECO:0007669"/>
    <property type="project" value="TreeGrafter"/>
</dbReference>
<comment type="similarity">
    <text evidence="1">Belongs to the cycloisomerase 2 family.</text>
</comment>
<keyword evidence="2" id="KW-0119">Carbohydrate metabolism</keyword>
<keyword evidence="4" id="KW-1185">Reference proteome</keyword>
<dbReference type="InterPro" id="IPR011048">
    <property type="entry name" value="Haem_d1_sf"/>
</dbReference>
<dbReference type="Pfam" id="PF10282">
    <property type="entry name" value="Lactonase"/>
    <property type="match status" value="1"/>
</dbReference>
<organism evidence="3 4">
    <name type="scientific">Novosphingobium umbonatum</name>
    <dbReference type="NCBI Taxonomy" id="1908524"/>
    <lineage>
        <taxon>Bacteria</taxon>
        <taxon>Pseudomonadati</taxon>
        <taxon>Pseudomonadota</taxon>
        <taxon>Alphaproteobacteria</taxon>
        <taxon>Sphingomonadales</taxon>
        <taxon>Sphingomonadaceae</taxon>
        <taxon>Novosphingobium</taxon>
    </lineage>
</organism>
<gene>
    <name evidence="3" type="ORF">EOE18_16965</name>
</gene>
<evidence type="ECO:0000256" key="1">
    <source>
        <dbReference type="ARBA" id="ARBA00005564"/>
    </source>
</evidence>
<dbReference type="GO" id="GO:0006006">
    <property type="term" value="P:glucose metabolic process"/>
    <property type="evidence" value="ECO:0007669"/>
    <property type="project" value="UniProtKB-KW"/>
</dbReference>
<dbReference type="Gene3D" id="2.130.10.10">
    <property type="entry name" value="YVTN repeat-like/Quinoprotein amine dehydrogenase"/>
    <property type="match status" value="1"/>
</dbReference>
<accession>A0A3S2URZ4</accession>
<dbReference type="PANTHER" id="PTHR30344">
    <property type="entry name" value="6-PHOSPHOGLUCONOLACTONASE-RELATED"/>
    <property type="match status" value="1"/>
</dbReference>